<dbReference type="Pfam" id="PF03417">
    <property type="entry name" value="AAT"/>
    <property type="match status" value="1"/>
</dbReference>
<dbReference type="RefSeq" id="WP_135764064.1">
    <property type="nucleotide sequence ID" value="NZ_RQHV01000043.1"/>
</dbReference>
<evidence type="ECO:0000313" key="2">
    <source>
        <dbReference type="EMBL" id="TGN10430.1"/>
    </source>
</evidence>
<dbReference type="PANTHER" id="PTHR12994">
    <property type="entry name" value="SECERNIN"/>
    <property type="match status" value="1"/>
</dbReference>
<dbReference type="Gene3D" id="3.60.60.10">
    <property type="entry name" value="Penicillin V Acylase, Chain A"/>
    <property type="match status" value="1"/>
</dbReference>
<dbReference type="GO" id="GO:0016805">
    <property type="term" value="F:dipeptidase activity"/>
    <property type="evidence" value="ECO:0007669"/>
    <property type="project" value="InterPro"/>
</dbReference>
<reference evidence="2" key="1">
    <citation type="journal article" date="2019" name="PLoS Negl. Trop. Dis.">
        <title>Revisiting the worldwide diversity of Leptospira species in the environment.</title>
        <authorList>
            <person name="Vincent A.T."/>
            <person name="Schiettekatte O."/>
            <person name="Bourhy P."/>
            <person name="Veyrier F.J."/>
            <person name="Picardeau M."/>
        </authorList>
    </citation>
    <scope>NUCLEOTIDE SEQUENCE [LARGE SCALE GENOMIC DNA]</scope>
    <source>
        <strain evidence="2">201400974</strain>
    </source>
</reference>
<dbReference type="EMBL" id="RQHV01000043">
    <property type="protein sequence ID" value="TGN10430.1"/>
    <property type="molecule type" value="Genomic_DNA"/>
</dbReference>
<dbReference type="InterPro" id="IPR005079">
    <property type="entry name" value="Peptidase_C45_hydrolase"/>
</dbReference>
<dbReference type="OrthoDB" id="9764088at2"/>
<feature type="domain" description="Peptidase C45 hydrolase" evidence="1">
    <location>
        <begin position="17"/>
        <end position="131"/>
    </location>
</feature>
<name>A0A4R9LR27_9LEPT</name>
<dbReference type="Proteomes" id="UP000298264">
    <property type="component" value="Unassembled WGS sequence"/>
</dbReference>
<evidence type="ECO:0000313" key="3">
    <source>
        <dbReference type="Proteomes" id="UP000298264"/>
    </source>
</evidence>
<protein>
    <submittedName>
        <fullName evidence="2">Peptidase C69</fullName>
    </submittedName>
</protein>
<dbReference type="PANTHER" id="PTHR12994:SF17">
    <property type="entry name" value="LD30995P"/>
    <property type="match status" value="1"/>
</dbReference>
<comment type="caution">
    <text evidence="2">The sequence shown here is derived from an EMBL/GenBank/DDBJ whole genome shotgun (WGS) entry which is preliminary data.</text>
</comment>
<dbReference type="InterPro" id="IPR005322">
    <property type="entry name" value="Peptidase_C69"/>
</dbReference>
<gene>
    <name evidence="2" type="ORF">EHS11_09025</name>
</gene>
<sequence>MCDTSLATELFTGTEKRIFAKNSDREPNETQLILHIPKQNYKKGSSVQCTFISVPQVEITNEVFLSKPFHMWGAEMGVNEYGLAIGNEAVFTNFKIKRKNDGLTGMDLLRLALERCKTAKEALGLITKLLEKYGQDACGGYENRSFFYHNSFIIADRSDGFILETADRLWVAKPIVKFYAISNGLTIESDYTMSSKNLEEEAIKADYRMKGKDFSFNRVFSDWFFTRVGQCKKRRQLHETNANASYKIKGNYTAKGAMDVLRSHATQDSEFEVSSASMGSLCLHATGLITPNQTNGSLVVEWNTSAKSNDPLRIWYTGTSTPCLSVFKPFFFGTTTIIDPGPLNPKTPNDISLWVEHEQIARRANFDYQTVRAIVVPETKPMESQLIAYTNETLTESKKNEIQIKALKDHLELIRKCENELKQKKIGKSKWTSPLFQTYWQKQNRKLKIKL</sequence>
<proteinExistence type="predicted"/>
<dbReference type="GO" id="GO:0070004">
    <property type="term" value="F:cysteine-type exopeptidase activity"/>
    <property type="evidence" value="ECO:0007669"/>
    <property type="project" value="InterPro"/>
</dbReference>
<evidence type="ECO:0000259" key="1">
    <source>
        <dbReference type="Pfam" id="PF03417"/>
    </source>
</evidence>
<keyword evidence="3" id="KW-1185">Reference proteome</keyword>
<dbReference type="GO" id="GO:0006508">
    <property type="term" value="P:proteolysis"/>
    <property type="evidence" value="ECO:0007669"/>
    <property type="project" value="InterPro"/>
</dbReference>
<organism evidence="2 3">
    <name type="scientific">Leptospira ilyithenensis</name>
    <dbReference type="NCBI Taxonomy" id="2484901"/>
    <lineage>
        <taxon>Bacteria</taxon>
        <taxon>Pseudomonadati</taxon>
        <taxon>Spirochaetota</taxon>
        <taxon>Spirochaetia</taxon>
        <taxon>Leptospirales</taxon>
        <taxon>Leptospiraceae</taxon>
        <taxon>Leptospira</taxon>
    </lineage>
</organism>
<dbReference type="AlphaFoldDB" id="A0A4R9LR27"/>
<accession>A0A4R9LR27</accession>